<sequence>MPIVVRHDTNVLRALMSTNQTTTANATERHRTESRTQESSEHRDEQCHHNYEMTTYKIVIRADKTPSGEHAGRFNAPTVEVAIIMVGDPVDNRDIKITLVTALFM</sequence>
<comment type="caution">
    <text evidence="2">The sequence shown here is derived from an EMBL/GenBank/DDBJ whole genome shotgun (WGS) entry which is preliminary data.</text>
</comment>
<evidence type="ECO:0000313" key="3">
    <source>
        <dbReference type="Proteomes" id="UP001054945"/>
    </source>
</evidence>
<name>A0AAV4X7Z2_CAEEX</name>
<proteinExistence type="predicted"/>
<feature type="region of interest" description="Disordered" evidence="1">
    <location>
        <begin position="18"/>
        <end position="46"/>
    </location>
</feature>
<evidence type="ECO:0000313" key="2">
    <source>
        <dbReference type="EMBL" id="GIY91362.1"/>
    </source>
</evidence>
<keyword evidence="3" id="KW-1185">Reference proteome</keyword>
<accession>A0AAV4X7Z2</accession>
<feature type="compositionally biased region" description="Basic and acidic residues" evidence="1">
    <location>
        <begin position="27"/>
        <end position="46"/>
    </location>
</feature>
<evidence type="ECO:0000256" key="1">
    <source>
        <dbReference type="SAM" id="MobiDB-lite"/>
    </source>
</evidence>
<dbReference type="Proteomes" id="UP001054945">
    <property type="component" value="Unassembled WGS sequence"/>
</dbReference>
<reference evidence="2 3" key="1">
    <citation type="submission" date="2021-06" db="EMBL/GenBank/DDBJ databases">
        <title>Caerostris extrusa draft genome.</title>
        <authorList>
            <person name="Kono N."/>
            <person name="Arakawa K."/>
        </authorList>
    </citation>
    <scope>NUCLEOTIDE SEQUENCE [LARGE SCALE GENOMIC DNA]</scope>
</reference>
<dbReference type="AlphaFoldDB" id="A0AAV4X7Z2"/>
<gene>
    <name evidence="2" type="ORF">CEXT_192531</name>
</gene>
<protein>
    <submittedName>
        <fullName evidence="2">Uncharacterized protein</fullName>
    </submittedName>
</protein>
<dbReference type="EMBL" id="BPLR01000004">
    <property type="protein sequence ID" value="GIY91362.1"/>
    <property type="molecule type" value="Genomic_DNA"/>
</dbReference>
<organism evidence="2 3">
    <name type="scientific">Caerostris extrusa</name>
    <name type="common">Bark spider</name>
    <name type="synonym">Caerostris bankana</name>
    <dbReference type="NCBI Taxonomy" id="172846"/>
    <lineage>
        <taxon>Eukaryota</taxon>
        <taxon>Metazoa</taxon>
        <taxon>Ecdysozoa</taxon>
        <taxon>Arthropoda</taxon>
        <taxon>Chelicerata</taxon>
        <taxon>Arachnida</taxon>
        <taxon>Araneae</taxon>
        <taxon>Araneomorphae</taxon>
        <taxon>Entelegynae</taxon>
        <taxon>Araneoidea</taxon>
        <taxon>Araneidae</taxon>
        <taxon>Caerostris</taxon>
    </lineage>
</organism>